<dbReference type="AlphaFoldDB" id="A0A1G9ETF7"/>
<evidence type="ECO:0000256" key="1">
    <source>
        <dbReference type="SAM" id="Phobius"/>
    </source>
</evidence>
<keyword evidence="4" id="KW-1185">Reference proteome</keyword>
<reference evidence="4" key="1">
    <citation type="submission" date="2016-10" db="EMBL/GenBank/DDBJ databases">
        <authorList>
            <person name="Varghese N."/>
            <person name="Submissions S."/>
        </authorList>
    </citation>
    <scope>NUCLEOTIDE SEQUENCE [LARGE SCALE GENOMIC DNA]</scope>
    <source>
        <strain evidence="4">DSM 16995</strain>
    </source>
</reference>
<dbReference type="RefSeq" id="WP_170830317.1">
    <property type="nucleotide sequence ID" value="NZ_FNGA01000002.1"/>
</dbReference>
<dbReference type="EMBL" id="FNGA01000002">
    <property type="protein sequence ID" value="SDK79351.1"/>
    <property type="molecule type" value="Genomic_DNA"/>
</dbReference>
<keyword evidence="1" id="KW-0472">Membrane</keyword>
<feature type="transmembrane region" description="Helical" evidence="1">
    <location>
        <begin position="273"/>
        <end position="297"/>
    </location>
</feature>
<evidence type="ECO:0000313" key="4">
    <source>
        <dbReference type="Proteomes" id="UP000199053"/>
    </source>
</evidence>
<proteinExistence type="predicted"/>
<dbReference type="PANTHER" id="PTHR36973:SF4">
    <property type="entry name" value="NODULATION PROTEIN"/>
    <property type="match status" value="1"/>
</dbReference>
<dbReference type="InterPro" id="IPR006342">
    <property type="entry name" value="FkbM_mtfrase"/>
</dbReference>
<evidence type="ECO:0000259" key="2">
    <source>
        <dbReference type="Pfam" id="PF05050"/>
    </source>
</evidence>
<keyword evidence="3" id="KW-0808">Transferase</keyword>
<sequence length="368" mass="41387">MDSSKKIRIDLSENWRQTEVLKSLSDLPIGFIDIGARYGAHDIVTPLGQLVAVMAFEPDKEAAAELRTLAESDPLGRLTLVQELALGEAHGSAGLHMTADPAASSLFAPNPAVVERYNISRARPTGKQLPITIKPLDEVLKAQQDKQAAWGEIIKLDTQGYELAILKGAEQTLRTTTVALFIETEFLPIYNDQPLFSEVESYLRSLGFSFFGFHDVHLRSKRLVDKRNYPLGRERPYWADAIFFKDPIEQSSWTFSNDAPQTNFSNTNERQTAVLILAAFCFGYIDFALELLAILPWPPESQQRLRKLLLDSIAQQPKNTIRELEGLLEDMHKSPEDANLLLGLFMDKYRSYADFGDITCPHFSKSPK</sequence>
<dbReference type="Gene3D" id="3.40.50.150">
    <property type="entry name" value="Vaccinia Virus protein VP39"/>
    <property type="match status" value="1"/>
</dbReference>
<organism evidence="3 4">
    <name type="scientific">Maridesulfovibrio ferrireducens</name>
    <dbReference type="NCBI Taxonomy" id="246191"/>
    <lineage>
        <taxon>Bacteria</taxon>
        <taxon>Pseudomonadati</taxon>
        <taxon>Thermodesulfobacteriota</taxon>
        <taxon>Desulfovibrionia</taxon>
        <taxon>Desulfovibrionales</taxon>
        <taxon>Desulfovibrionaceae</taxon>
        <taxon>Maridesulfovibrio</taxon>
    </lineage>
</organism>
<dbReference type="Pfam" id="PF05050">
    <property type="entry name" value="Methyltransf_21"/>
    <property type="match status" value="1"/>
</dbReference>
<dbReference type="NCBIfam" id="TIGR01444">
    <property type="entry name" value="fkbM_fam"/>
    <property type="match status" value="1"/>
</dbReference>
<gene>
    <name evidence="3" type="ORF">SAMN05660337_1257</name>
</gene>
<dbReference type="GO" id="GO:0032259">
    <property type="term" value="P:methylation"/>
    <property type="evidence" value="ECO:0007669"/>
    <property type="project" value="UniProtKB-KW"/>
</dbReference>
<dbReference type="InterPro" id="IPR053188">
    <property type="entry name" value="FkbM_Methyltransferase"/>
</dbReference>
<feature type="domain" description="Methyltransferase FkbM" evidence="2">
    <location>
        <begin position="33"/>
        <end position="210"/>
    </location>
</feature>
<keyword evidence="3" id="KW-0489">Methyltransferase</keyword>
<evidence type="ECO:0000313" key="3">
    <source>
        <dbReference type="EMBL" id="SDK79351.1"/>
    </source>
</evidence>
<dbReference type="InterPro" id="IPR029063">
    <property type="entry name" value="SAM-dependent_MTases_sf"/>
</dbReference>
<accession>A0A1G9ETF7</accession>
<dbReference type="GO" id="GO:0008171">
    <property type="term" value="F:O-methyltransferase activity"/>
    <property type="evidence" value="ECO:0007669"/>
    <property type="project" value="TreeGrafter"/>
</dbReference>
<name>A0A1G9ETF7_9BACT</name>
<dbReference type="Proteomes" id="UP000199053">
    <property type="component" value="Unassembled WGS sequence"/>
</dbReference>
<keyword evidence="1" id="KW-1133">Transmembrane helix</keyword>
<dbReference type="PANTHER" id="PTHR36973">
    <property type="entry name" value="SLL1456 PROTEIN-RELATED"/>
    <property type="match status" value="1"/>
</dbReference>
<keyword evidence="1" id="KW-0812">Transmembrane</keyword>
<protein>
    <submittedName>
        <fullName evidence="3">Methyltransferase, FkbM family</fullName>
    </submittedName>
</protein>
<dbReference type="STRING" id="246191.SAMN05660337_1257"/>
<dbReference type="SUPFAM" id="SSF53335">
    <property type="entry name" value="S-adenosyl-L-methionine-dependent methyltransferases"/>
    <property type="match status" value="1"/>
</dbReference>